<protein>
    <submittedName>
        <fullName evidence="2">Uncharacterized protein</fullName>
    </submittedName>
</protein>
<sequence>MAFPVGVDTCMSLPISCVVGPQSQSFEEVRIADYLSSYRATGRPPPPVPQLPADPAARAAQGLPPLFLPAPFPADNTIDPRNRAIFAALQGGGAAASTSAAAITRPELLPSAQALPAPVSIPGSGSERELFVSIAVARDYAHFSHEELRYYAYARGARAPPMGTPPFAFGSSPLSAAASSSAPTPETDGETLVSITTRPEFAGHSVEELRVSFLSTGAELTSAQIFAGVASVPHASASPPNPLSPHSQRSVLSPFAPPQQQAAPSLFGRPGPLSSQPQAQPTPTSVFGAPQAQAPALFSFGASAQPPQQQQQQPQQQQSISFGGALPHQAQSTSLTFGAPPQPQQQQPASFSFGGALVPHQPGGMLPGAPAAPMQQQPQQAFSFGMSQPQPSAFGRRTF</sequence>
<feature type="region of interest" description="Disordered" evidence="1">
    <location>
        <begin position="233"/>
        <end position="288"/>
    </location>
</feature>
<dbReference type="AlphaFoldDB" id="A0AAD6VJM9"/>
<comment type="caution">
    <text evidence="2">The sequence shown here is derived from an EMBL/GenBank/DDBJ whole genome shotgun (WGS) entry which is preliminary data.</text>
</comment>
<dbReference type="Proteomes" id="UP001219525">
    <property type="component" value="Unassembled WGS sequence"/>
</dbReference>
<reference evidence="2" key="1">
    <citation type="submission" date="2023-03" db="EMBL/GenBank/DDBJ databases">
        <title>Massive genome expansion in bonnet fungi (Mycena s.s.) driven by repeated elements and novel gene families across ecological guilds.</title>
        <authorList>
            <consortium name="Lawrence Berkeley National Laboratory"/>
            <person name="Harder C.B."/>
            <person name="Miyauchi S."/>
            <person name="Viragh M."/>
            <person name="Kuo A."/>
            <person name="Thoen E."/>
            <person name="Andreopoulos B."/>
            <person name="Lu D."/>
            <person name="Skrede I."/>
            <person name="Drula E."/>
            <person name="Henrissat B."/>
            <person name="Morin E."/>
            <person name="Kohler A."/>
            <person name="Barry K."/>
            <person name="LaButti K."/>
            <person name="Morin E."/>
            <person name="Salamov A."/>
            <person name="Lipzen A."/>
            <person name="Mereny Z."/>
            <person name="Hegedus B."/>
            <person name="Baldrian P."/>
            <person name="Stursova M."/>
            <person name="Weitz H."/>
            <person name="Taylor A."/>
            <person name="Grigoriev I.V."/>
            <person name="Nagy L.G."/>
            <person name="Martin F."/>
            <person name="Kauserud H."/>
        </authorList>
    </citation>
    <scope>NUCLEOTIDE SEQUENCE</scope>
    <source>
        <strain evidence="2">9144</strain>
    </source>
</reference>
<evidence type="ECO:0000313" key="2">
    <source>
        <dbReference type="EMBL" id="KAJ7214999.1"/>
    </source>
</evidence>
<feature type="compositionally biased region" description="Low complexity" evidence="1">
    <location>
        <begin position="305"/>
        <end position="318"/>
    </location>
</feature>
<accession>A0AAD6VJM9</accession>
<dbReference type="EMBL" id="JARJCW010000018">
    <property type="protein sequence ID" value="KAJ7214999.1"/>
    <property type="molecule type" value="Genomic_DNA"/>
</dbReference>
<gene>
    <name evidence="2" type="ORF">GGX14DRAFT_443586</name>
</gene>
<keyword evidence="3" id="KW-1185">Reference proteome</keyword>
<feature type="region of interest" description="Disordered" evidence="1">
    <location>
        <begin position="303"/>
        <end position="322"/>
    </location>
</feature>
<proteinExistence type="predicted"/>
<feature type="compositionally biased region" description="Polar residues" evidence="1">
    <location>
        <begin position="273"/>
        <end position="285"/>
    </location>
</feature>
<evidence type="ECO:0000256" key="1">
    <source>
        <dbReference type="SAM" id="MobiDB-lite"/>
    </source>
</evidence>
<name>A0AAD6VJM9_9AGAR</name>
<organism evidence="2 3">
    <name type="scientific">Mycena pura</name>
    <dbReference type="NCBI Taxonomy" id="153505"/>
    <lineage>
        <taxon>Eukaryota</taxon>
        <taxon>Fungi</taxon>
        <taxon>Dikarya</taxon>
        <taxon>Basidiomycota</taxon>
        <taxon>Agaricomycotina</taxon>
        <taxon>Agaricomycetes</taxon>
        <taxon>Agaricomycetidae</taxon>
        <taxon>Agaricales</taxon>
        <taxon>Marasmiineae</taxon>
        <taxon>Mycenaceae</taxon>
        <taxon>Mycena</taxon>
    </lineage>
</organism>
<evidence type="ECO:0000313" key="3">
    <source>
        <dbReference type="Proteomes" id="UP001219525"/>
    </source>
</evidence>